<name>A0ACC2CXN2_DIPCM</name>
<dbReference type="Proteomes" id="UP001162992">
    <property type="component" value="Chromosome 8"/>
</dbReference>
<comment type="caution">
    <text evidence="1">The sequence shown here is derived from an EMBL/GenBank/DDBJ whole genome shotgun (WGS) entry which is preliminary data.</text>
</comment>
<evidence type="ECO:0000313" key="2">
    <source>
        <dbReference type="Proteomes" id="UP001162992"/>
    </source>
</evidence>
<proteinExistence type="predicted"/>
<reference evidence="2" key="1">
    <citation type="journal article" date="2024" name="Proc. Natl. Acad. Sci. U.S.A.">
        <title>Extraordinary preservation of gene collinearity over three hundred million years revealed in homosporous lycophytes.</title>
        <authorList>
            <person name="Li C."/>
            <person name="Wickell D."/>
            <person name="Kuo L.Y."/>
            <person name="Chen X."/>
            <person name="Nie B."/>
            <person name="Liao X."/>
            <person name="Peng D."/>
            <person name="Ji J."/>
            <person name="Jenkins J."/>
            <person name="Williams M."/>
            <person name="Shu S."/>
            <person name="Plott C."/>
            <person name="Barry K."/>
            <person name="Rajasekar S."/>
            <person name="Grimwood J."/>
            <person name="Han X."/>
            <person name="Sun S."/>
            <person name="Hou Z."/>
            <person name="He W."/>
            <person name="Dai G."/>
            <person name="Sun C."/>
            <person name="Schmutz J."/>
            <person name="Leebens-Mack J.H."/>
            <person name="Li F.W."/>
            <person name="Wang L."/>
        </authorList>
    </citation>
    <scope>NUCLEOTIDE SEQUENCE [LARGE SCALE GENOMIC DNA]</scope>
    <source>
        <strain evidence="2">cv. PW_Plant_1</strain>
    </source>
</reference>
<keyword evidence="2" id="KW-1185">Reference proteome</keyword>
<organism evidence="1 2">
    <name type="scientific">Diphasiastrum complanatum</name>
    <name type="common">Issler's clubmoss</name>
    <name type="synonym">Lycopodium complanatum</name>
    <dbReference type="NCBI Taxonomy" id="34168"/>
    <lineage>
        <taxon>Eukaryota</taxon>
        <taxon>Viridiplantae</taxon>
        <taxon>Streptophyta</taxon>
        <taxon>Embryophyta</taxon>
        <taxon>Tracheophyta</taxon>
        <taxon>Lycopodiopsida</taxon>
        <taxon>Lycopodiales</taxon>
        <taxon>Lycopodiaceae</taxon>
        <taxon>Lycopodioideae</taxon>
        <taxon>Diphasiastrum</taxon>
    </lineage>
</organism>
<sequence length="337" mass="37129">MSLVDAIEKEVFFPGPPSLSFTHTHTNTHKHVHFHSLLVLILGYRCNRKCIGLPAMPSTGGACSLSSPFPTLHSPFSSICRAPAPSSPQLLLLTRIIAPGTSGSLAAWGASQPPPTNTNWRRVKCRHQDTKPEGIDWNQKMKAGNIFTVHAYGNSIPNQAESVVSTTTAAPPEYKSLPDLDYLQELLAIQQQGPRAIGFFGTRNMGFMHQQLIEVLSYAMVITNNHIYTSGASGTNAAVIRGALRAERPDLLTVILPQSLKMQPPESQELLAKVQNLVEMPHNDELPLIEASRLCNMDILSHVQQVICFAFHDSKLLMETCSEAKNLRKIVTLFYLD</sequence>
<protein>
    <submittedName>
        <fullName evidence="1">Uncharacterized protein</fullName>
    </submittedName>
</protein>
<accession>A0ACC2CXN2</accession>
<dbReference type="EMBL" id="CM055099">
    <property type="protein sequence ID" value="KAJ7546778.1"/>
    <property type="molecule type" value="Genomic_DNA"/>
</dbReference>
<evidence type="ECO:0000313" key="1">
    <source>
        <dbReference type="EMBL" id="KAJ7546778.1"/>
    </source>
</evidence>
<gene>
    <name evidence="1" type="ORF">O6H91_08G054100</name>
</gene>